<dbReference type="PANTHER" id="PTHR47959">
    <property type="entry name" value="ATP-DEPENDENT RNA HELICASE RHLE-RELATED"/>
    <property type="match status" value="1"/>
</dbReference>
<comment type="similarity">
    <text evidence="5 7">Belongs to the DEAD box helicase family.</text>
</comment>
<evidence type="ECO:0000256" key="4">
    <source>
        <dbReference type="ARBA" id="ARBA00022840"/>
    </source>
</evidence>
<dbReference type="CDD" id="cd18787">
    <property type="entry name" value="SF2_C_DEAD"/>
    <property type="match status" value="1"/>
</dbReference>
<organism evidence="12 13">
    <name type="scientific">Prosthecobacter fluviatilis</name>
    <dbReference type="NCBI Taxonomy" id="445931"/>
    <lineage>
        <taxon>Bacteria</taxon>
        <taxon>Pseudomonadati</taxon>
        <taxon>Verrucomicrobiota</taxon>
        <taxon>Verrucomicrobiia</taxon>
        <taxon>Verrucomicrobiales</taxon>
        <taxon>Verrucomicrobiaceae</taxon>
        <taxon>Prosthecobacter</taxon>
    </lineage>
</organism>
<feature type="domain" description="DEAD-box RNA helicase Q" evidence="11">
    <location>
        <begin position="1"/>
        <end position="29"/>
    </location>
</feature>
<evidence type="ECO:0000259" key="10">
    <source>
        <dbReference type="PROSITE" id="PS51194"/>
    </source>
</evidence>
<dbReference type="SMART" id="SM00487">
    <property type="entry name" value="DEXDc"/>
    <property type="match status" value="1"/>
</dbReference>
<dbReference type="EMBL" id="JBHSMQ010000002">
    <property type="protein sequence ID" value="MFC5454361.1"/>
    <property type="molecule type" value="Genomic_DNA"/>
</dbReference>
<dbReference type="PROSITE" id="PS51194">
    <property type="entry name" value="HELICASE_CTER"/>
    <property type="match status" value="1"/>
</dbReference>
<dbReference type="EC" id="3.6.4.-" evidence="12"/>
<dbReference type="GO" id="GO:0004386">
    <property type="term" value="F:helicase activity"/>
    <property type="evidence" value="ECO:0007669"/>
    <property type="project" value="UniProtKB-KW"/>
</dbReference>
<evidence type="ECO:0000256" key="3">
    <source>
        <dbReference type="ARBA" id="ARBA00022806"/>
    </source>
</evidence>
<feature type="compositionally biased region" description="Low complexity" evidence="8">
    <location>
        <begin position="460"/>
        <end position="470"/>
    </location>
</feature>
<sequence length="495" mass="54003">MSFSSLGLDSHILTAIQEAGYTEPTPIQAAAIPTVIQGGDVIGIAQTGTGKTAAFTLPILTRLAANPIPQGQRRRTRVLVLAPTRELVAQIEENVLAYAKHLPLKIAKVYGGVGEKPQKDALRAGSDIVIACPGRLLDLMAQRCADFSQLEHLVLDEADRMLDMGFLPDIRRVINQLPKKRQTLMFSATLSKEIESLTHEFQHSPKIVQIGKRSNPAETVTQLVYEVQKHLKLSLLMHLLKDEKMQMVLVFSRTKHGADKIAKKLEQSGVRCATLHANRSQNQRLRALDDFKTGTVRVLVATDIAARGIDVDGISHVVNFDFPHIVEDYVHRIGRTGRAQAIGDAISFVSQDEAADLRKLEKFINRGLIRKRAEGFDYSAAAPAPTGDERLERREQQRQFQQRRPQGQGGQQRHGQGGGGGRSGGQGGSRSGGQGSQSEWRPSGQGGRGRPQGGGERRSSSSANASPRGQHGQASQHDAQAPSTARKLWNKLTGK</sequence>
<feature type="domain" description="Helicase C-terminal" evidence="10">
    <location>
        <begin position="219"/>
        <end position="384"/>
    </location>
</feature>
<evidence type="ECO:0000256" key="2">
    <source>
        <dbReference type="ARBA" id="ARBA00022801"/>
    </source>
</evidence>
<name>A0ABW0KN54_9BACT</name>
<dbReference type="PANTHER" id="PTHR47959:SF13">
    <property type="entry name" value="ATP-DEPENDENT RNA HELICASE RHLE"/>
    <property type="match status" value="1"/>
</dbReference>
<dbReference type="GO" id="GO:0016787">
    <property type="term" value="F:hydrolase activity"/>
    <property type="evidence" value="ECO:0007669"/>
    <property type="project" value="UniProtKB-KW"/>
</dbReference>
<keyword evidence="3 7" id="KW-0347">Helicase</keyword>
<dbReference type="InterPro" id="IPR050079">
    <property type="entry name" value="DEAD_box_RNA_helicase"/>
</dbReference>
<dbReference type="Gene3D" id="3.40.50.300">
    <property type="entry name" value="P-loop containing nucleotide triphosphate hydrolases"/>
    <property type="match status" value="2"/>
</dbReference>
<dbReference type="InterPro" id="IPR044742">
    <property type="entry name" value="DEAD/DEAH_RhlB"/>
</dbReference>
<keyword evidence="2 7" id="KW-0378">Hydrolase</keyword>
<evidence type="ECO:0000256" key="5">
    <source>
        <dbReference type="ARBA" id="ARBA00038437"/>
    </source>
</evidence>
<evidence type="ECO:0000259" key="11">
    <source>
        <dbReference type="PROSITE" id="PS51195"/>
    </source>
</evidence>
<dbReference type="Pfam" id="PF00271">
    <property type="entry name" value="Helicase_C"/>
    <property type="match status" value="1"/>
</dbReference>
<evidence type="ECO:0000256" key="1">
    <source>
        <dbReference type="ARBA" id="ARBA00022741"/>
    </source>
</evidence>
<evidence type="ECO:0000313" key="13">
    <source>
        <dbReference type="Proteomes" id="UP001596052"/>
    </source>
</evidence>
<evidence type="ECO:0000313" key="12">
    <source>
        <dbReference type="EMBL" id="MFC5454361.1"/>
    </source>
</evidence>
<dbReference type="RefSeq" id="WP_377164366.1">
    <property type="nucleotide sequence ID" value="NZ_JBHSMQ010000002.1"/>
</dbReference>
<evidence type="ECO:0000256" key="6">
    <source>
        <dbReference type="PROSITE-ProRule" id="PRU00552"/>
    </source>
</evidence>
<dbReference type="CDD" id="cd00268">
    <property type="entry name" value="DEADc"/>
    <property type="match status" value="1"/>
</dbReference>
<reference evidence="13" key="1">
    <citation type="journal article" date="2019" name="Int. J. Syst. Evol. Microbiol.">
        <title>The Global Catalogue of Microorganisms (GCM) 10K type strain sequencing project: providing services to taxonomists for standard genome sequencing and annotation.</title>
        <authorList>
            <consortium name="The Broad Institute Genomics Platform"/>
            <consortium name="The Broad Institute Genome Sequencing Center for Infectious Disease"/>
            <person name="Wu L."/>
            <person name="Ma J."/>
        </authorList>
    </citation>
    <scope>NUCLEOTIDE SEQUENCE [LARGE SCALE GENOMIC DNA]</scope>
    <source>
        <strain evidence="13">CGMCC 4.1469</strain>
    </source>
</reference>
<comment type="caution">
    <text evidence="12">The sequence shown here is derived from an EMBL/GenBank/DDBJ whole genome shotgun (WGS) entry which is preliminary data.</text>
</comment>
<dbReference type="Proteomes" id="UP001596052">
    <property type="component" value="Unassembled WGS sequence"/>
</dbReference>
<feature type="compositionally biased region" description="Gly residues" evidence="8">
    <location>
        <begin position="444"/>
        <end position="454"/>
    </location>
</feature>
<keyword evidence="13" id="KW-1185">Reference proteome</keyword>
<dbReference type="InterPro" id="IPR027417">
    <property type="entry name" value="P-loop_NTPase"/>
</dbReference>
<keyword evidence="1 7" id="KW-0547">Nucleotide-binding</keyword>
<feature type="region of interest" description="Disordered" evidence="8">
    <location>
        <begin position="379"/>
        <end position="495"/>
    </location>
</feature>
<evidence type="ECO:0000256" key="7">
    <source>
        <dbReference type="RuleBase" id="RU000492"/>
    </source>
</evidence>
<dbReference type="SUPFAM" id="SSF52540">
    <property type="entry name" value="P-loop containing nucleoside triphosphate hydrolases"/>
    <property type="match status" value="1"/>
</dbReference>
<dbReference type="PROSITE" id="PS00039">
    <property type="entry name" value="DEAD_ATP_HELICASE"/>
    <property type="match status" value="1"/>
</dbReference>
<dbReference type="PROSITE" id="PS51192">
    <property type="entry name" value="HELICASE_ATP_BIND_1"/>
    <property type="match status" value="1"/>
</dbReference>
<protein>
    <submittedName>
        <fullName evidence="12">DEAD/DEAH box helicase</fullName>
        <ecNumber evidence="12">3.6.4.-</ecNumber>
    </submittedName>
</protein>
<dbReference type="PROSITE" id="PS51195">
    <property type="entry name" value="Q_MOTIF"/>
    <property type="match status" value="1"/>
</dbReference>
<evidence type="ECO:0000256" key="8">
    <source>
        <dbReference type="SAM" id="MobiDB-lite"/>
    </source>
</evidence>
<keyword evidence="4 7" id="KW-0067">ATP-binding</keyword>
<dbReference type="Pfam" id="PF00270">
    <property type="entry name" value="DEAD"/>
    <property type="match status" value="1"/>
</dbReference>
<dbReference type="InterPro" id="IPR014001">
    <property type="entry name" value="Helicase_ATP-bd"/>
</dbReference>
<feature type="domain" description="Helicase ATP-binding" evidence="9">
    <location>
        <begin position="32"/>
        <end position="208"/>
    </location>
</feature>
<accession>A0ABW0KN54</accession>
<feature type="compositionally biased region" description="Polar residues" evidence="8">
    <location>
        <begin position="472"/>
        <end position="483"/>
    </location>
</feature>
<evidence type="ECO:0000259" key="9">
    <source>
        <dbReference type="PROSITE" id="PS51192"/>
    </source>
</evidence>
<gene>
    <name evidence="12" type="ORF">ACFQDI_05790</name>
</gene>
<dbReference type="InterPro" id="IPR011545">
    <property type="entry name" value="DEAD/DEAH_box_helicase_dom"/>
</dbReference>
<feature type="compositionally biased region" description="Basic and acidic residues" evidence="8">
    <location>
        <begin position="387"/>
        <end position="397"/>
    </location>
</feature>
<feature type="short sequence motif" description="Q motif" evidence="6">
    <location>
        <begin position="1"/>
        <end position="29"/>
    </location>
</feature>
<proteinExistence type="inferred from homology"/>
<dbReference type="SMART" id="SM00490">
    <property type="entry name" value="HELICc"/>
    <property type="match status" value="1"/>
</dbReference>
<feature type="compositionally biased region" description="Gly residues" evidence="8">
    <location>
        <begin position="407"/>
        <end position="435"/>
    </location>
</feature>
<dbReference type="InterPro" id="IPR014014">
    <property type="entry name" value="RNA_helicase_DEAD_Q_motif"/>
</dbReference>
<dbReference type="InterPro" id="IPR000629">
    <property type="entry name" value="RNA-helicase_DEAD-box_CS"/>
</dbReference>
<dbReference type="InterPro" id="IPR001650">
    <property type="entry name" value="Helicase_C-like"/>
</dbReference>